<dbReference type="InterPro" id="IPR000620">
    <property type="entry name" value="EamA_dom"/>
</dbReference>
<dbReference type="InterPro" id="IPR037185">
    <property type="entry name" value="EmrE-like"/>
</dbReference>
<keyword evidence="3 6" id="KW-0812">Transmembrane</keyword>
<proteinExistence type="inferred from homology"/>
<evidence type="ECO:0000259" key="7">
    <source>
        <dbReference type="Pfam" id="PF00892"/>
    </source>
</evidence>
<evidence type="ECO:0000256" key="3">
    <source>
        <dbReference type="ARBA" id="ARBA00022692"/>
    </source>
</evidence>
<dbReference type="PANTHER" id="PTHR32322:SF2">
    <property type="entry name" value="EAMA DOMAIN-CONTAINING PROTEIN"/>
    <property type="match status" value="1"/>
</dbReference>
<evidence type="ECO:0000256" key="1">
    <source>
        <dbReference type="ARBA" id="ARBA00004141"/>
    </source>
</evidence>
<dbReference type="PANTHER" id="PTHR32322">
    <property type="entry name" value="INNER MEMBRANE TRANSPORTER"/>
    <property type="match status" value="1"/>
</dbReference>
<feature type="transmembrane region" description="Helical" evidence="6">
    <location>
        <begin position="192"/>
        <end position="215"/>
    </location>
</feature>
<feature type="transmembrane region" description="Helical" evidence="6">
    <location>
        <begin position="97"/>
        <end position="117"/>
    </location>
</feature>
<evidence type="ECO:0000256" key="2">
    <source>
        <dbReference type="ARBA" id="ARBA00007362"/>
    </source>
</evidence>
<gene>
    <name evidence="8" type="ORF">BG36_05845</name>
    <name evidence="9" type="ORF">DES43_104108</name>
</gene>
<dbReference type="EMBL" id="JENY01000016">
    <property type="protein sequence ID" value="EXL06579.1"/>
    <property type="molecule type" value="Genomic_DNA"/>
</dbReference>
<comment type="caution">
    <text evidence="8">The sequence shown here is derived from an EMBL/GenBank/DDBJ whole genome shotgun (WGS) entry which is preliminary data.</text>
</comment>
<dbReference type="STRING" id="69279.BG36_05845"/>
<evidence type="ECO:0000256" key="4">
    <source>
        <dbReference type="ARBA" id="ARBA00022989"/>
    </source>
</evidence>
<feature type="domain" description="EamA" evidence="7">
    <location>
        <begin position="191"/>
        <end position="289"/>
    </location>
</feature>
<evidence type="ECO:0000256" key="6">
    <source>
        <dbReference type="SAM" id="Phobius"/>
    </source>
</evidence>
<dbReference type="PATRIC" id="fig|69279.3.peg.2556"/>
<evidence type="ECO:0000313" key="10">
    <source>
        <dbReference type="Proteomes" id="UP000019849"/>
    </source>
</evidence>
<reference evidence="9 11" key="2">
    <citation type="submission" date="2019-03" db="EMBL/GenBank/DDBJ databases">
        <title>Genomic Encyclopedia of Type Strains, Phase IV (KMG-IV): sequencing the most valuable type-strain genomes for metagenomic binning, comparative biology and taxonomic classification.</title>
        <authorList>
            <person name="Goeker M."/>
        </authorList>
    </citation>
    <scope>NUCLEOTIDE SEQUENCE [LARGE SCALE GENOMIC DNA]</scope>
    <source>
        <strain evidence="9 11">DSM 11603</strain>
    </source>
</reference>
<protein>
    <submittedName>
        <fullName evidence="8 9">Transporter</fullName>
    </submittedName>
</protein>
<feature type="transmembrane region" description="Helical" evidence="6">
    <location>
        <begin position="245"/>
        <end position="266"/>
    </location>
</feature>
<feature type="transmembrane region" description="Helical" evidence="6">
    <location>
        <begin position="69"/>
        <end position="91"/>
    </location>
</feature>
<feature type="transmembrane region" description="Helical" evidence="6">
    <location>
        <begin position="154"/>
        <end position="172"/>
    </location>
</feature>
<feature type="domain" description="EamA" evidence="7">
    <location>
        <begin position="9"/>
        <end position="140"/>
    </location>
</feature>
<feature type="transmembrane region" description="Helical" evidence="6">
    <location>
        <begin position="124"/>
        <end position="142"/>
    </location>
</feature>
<dbReference type="InterPro" id="IPR050638">
    <property type="entry name" value="AA-Vitamin_Transporters"/>
</dbReference>
<feature type="transmembrane region" description="Helical" evidence="6">
    <location>
        <begin position="221"/>
        <end position="238"/>
    </location>
</feature>
<dbReference type="Proteomes" id="UP000019849">
    <property type="component" value="Unassembled WGS sequence"/>
</dbReference>
<reference evidence="8 10" key="1">
    <citation type="submission" date="2014-02" db="EMBL/GenBank/DDBJ databases">
        <title>Aquamicrobium defluvii Genome sequencing.</title>
        <authorList>
            <person name="Wang X."/>
        </authorList>
    </citation>
    <scope>NUCLEOTIDE SEQUENCE [LARGE SCALE GENOMIC DNA]</scope>
    <source>
        <strain evidence="8 10">W13Z1</strain>
    </source>
</reference>
<accession>A0A011T4Q5</accession>
<evidence type="ECO:0000313" key="11">
    <source>
        <dbReference type="Proteomes" id="UP000294958"/>
    </source>
</evidence>
<name>A0A011T4Q5_9HYPH</name>
<dbReference type="Pfam" id="PF00892">
    <property type="entry name" value="EamA"/>
    <property type="match status" value="2"/>
</dbReference>
<feature type="transmembrane region" description="Helical" evidence="6">
    <location>
        <begin position="36"/>
        <end position="57"/>
    </location>
</feature>
<dbReference type="eggNOG" id="COG0697">
    <property type="taxonomic scope" value="Bacteria"/>
</dbReference>
<dbReference type="GO" id="GO:0016020">
    <property type="term" value="C:membrane"/>
    <property type="evidence" value="ECO:0007669"/>
    <property type="project" value="UniProtKB-SubCell"/>
</dbReference>
<dbReference type="Proteomes" id="UP000294958">
    <property type="component" value="Unassembled WGS sequence"/>
</dbReference>
<keyword evidence="11" id="KW-1185">Reference proteome</keyword>
<dbReference type="RefSeq" id="WP_035027119.1">
    <property type="nucleotide sequence ID" value="NZ_KK073889.1"/>
</dbReference>
<feature type="transmembrane region" description="Helical" evidence="6">
    <location>
        <begin position="272"/>
        <end position="289"/>
    </location>
</feature>
<keyword evidence="5 6" id="KW-0472">Membrane</keyword>
<dbReference type="SUPFAM" id="SSF103481">
    <property type="entry name" value="Multidrug resistance efflux transporter EmrE"/>
    <property type="match status" value="2"/>
</dbReference>
<dbReference type="HOGENOM" id="CLU_074515_0_0_5"/>
<dbReference type="EMBL" id="SNZF01000004">
    <property type="protein sequence ID" value="TDR36797.1"/>
    <property type="molecule type" value="Genomic_DNA"/>
</dbReference>
<keyword evidence="4 6" id="KW-1133">Transmembrane helix</keyword>
<dbReference type="OrthoDB" id="8688375at2"/>
<sequence length="302" mass="31377">MKSLWDSAAGLLLITGFLLGVGLPLGKIASAAGVHAMVWSFIISLGAGGILLCVLLARRQRFRMTAHRLRYFLIAAAISYALPNLVVFSIIPKVGAGYTGIMYTLSPVVTLAFSLLLGMQRPNALGMVGIAVGFAGAAMVAATRGEAAQPADPVWVAFGLLIPVLLAAGNIYRTIDWPADTGPTELAVGSHLASAAMLLAGIVLLPGLSAFAPLADVPGATLAQVVAAAAMFAFYFRLQAVGGPVYLSQISYVAAAVALFAGTLFLGEHYRWETWLGAVIVVIGVAITTRAQRAVLREQAAS</sequence>
<evidence type="ECO:0000256" key="5">
    <source>
        <dbReference type="ARBA" id="ARBA00023136"/>
    </source>
</evidence>
<comment type="subcellular location">
    <subcellularLocation>
        <location evidence="1">Membrane</location>
        <topology evidence="1">Multi-pass membrane protein</topology>
    </subcellularLocation>
</comment>
<evidence type="ECO:0000313" key="9">
    <source>
        <dbReference type="EMBL" id="TDR36797.1"/>
    </source>
</evidence>
<evidence type="ECO:0000313" key="8">
    <source>
        <dbReference type="EMBL" id="EXL06579.1"/>
    </source>
</evidence>
<comment type="similarity">
    <text evidence="2">Belongs to the EamA transporter family.</text>
</comment>
<organism evidence="8 10">
    <name type="scientific">Aquamicrobium defluvii</name>
    <dbReference type="NCBI Taxonomy" id="69279"/>
    <lineage>
        <taxon>Bacteria</taxon>
        <taxon>Pseudomonadati</taxon>
        <taxon>Pseudomonadota</taxon>
        <taxon>Alphaproteobacteria</taxon>
        <taxon>Hyphomicrobiales</taxon>
        <taxon>Phyllobacteriaceae</taxon>
        <taxon>Aquamicrobium</taxon>
    </lineage>
</organism>
<dbReference type="AlphaFoldDB" id="A0A011T4Q5"/>